<feature type="region of interest" description="Disordered" evidence="11">
    <location>
        <begin position="329"/>
        <end position="354"/>
    </location>
</feature>
<evidence type="ECO:0000256" key="4">
    <source>
        <dbReference type="ARBA" id="ARBA00022801"/>
    </source>
</evidence>
<comment type="function">
    <text evidence="8 9">Small GTPase required for proper nuclear import of RNA polymerase II (RNAPII). May act at an RNAP assembly step prior to nuclear import.</text>
</comment>
<dbReference type="InterPro" id="IPR030230">
    <property type="entry name" value="Gpn1/Npa3/XAB1"/>
</dbReference>
<evidence type="ECO:0000256" key="3">
    <source>
        <dbReference type="ARBA" id="ARBA00022741"/>
    </source>
</evidence>
<evidence type="ECO:0000256" key="6">
    <source>
        <dbReference type="ARBA" id="ARBA00023134"/>
    </source>
</evidence>
<feature type="coiled-coil region" evidence="10">
    <location>
        <begin position="278"/>
        <end position="309"/>
    </location>
</feature>
<dbReference type="InterPro" id="IPR027417">
    <property type="entry name" value="P-loop_NTPase"/>
</dbReference>
<evidence type="ECO:0000256" key="7">
    <source>
        <dbReference type="ARBA" id="ARBA00023242"/>
    </source>
</evidence>
<dbReference type="GO" id="GO:0005525">
    <property type="term" value="F:GTP binding"/>
    <property type="evidence" value="ECO:0007669"/>
    <property type="project" value="UniProtKB-KW"/>
</dbReference>
<evidence type="ECO:0000256" key="1">
    <source>
        <dbReference type="ARBA" id="ARBA00005290"/>
    </source>
</evidence>
<accession>A0A1B6CA99</accession>
<comment type="subunit">
    <text evidence="9">Binds to RNA polymerase II.</text>
</comment>
<protein>
    <recommendedName>
        <fullName evidence="9">GPN-loop GTPase</fullName>
        <ecNumber evidence="9">3.6.5.-</ecNumber>
    </recommendedName>
</protein>
<sequence length="390" mass="43437">MDIKNNMVLNNENIGIESILPESLSQPICLIVLGMAGSGKTTLVQRLTAHLYSLNQAPYVINLDPACREVPYPANIDIRDTVDYKHVMKQYGLGPNGGIVTSLNLFSTKFDQVISLLSKSSQKTKLSIIDTPGQIEVFTWSASGNIITETLASTFPTVVVYVMDTVRSVNPVTFMSNMLYACSILYKTKLPFIVVMNKIDVVEHKYAVEWMNDFEAFHEALEFETSYVSNLTRSMSLALDEFYNGLKCIGVSALTGAGFDELLTAVDAAAVEFEKDYRKEWEELKKNKAKEVKKEKSEQLTKIAQEKTEGISVPLIGEVGADREIADIYLKHPGNESSDDSEGEESVPNFVEYDEDELKEEKSFKAFLDKHKSTAKSKKDLVNVATTSKS</sequence>
<dbReference type="Pfam" id="PF03029">
    <property type="entry name" value="ATP_bind_1"/>
    <property type="match status" value="1"/>
</dbReference>
<reference evidence="12" key="1">
    <citation type="submission" date="2015-12" db="EMBL/GenBank/DDBJ databases">
        <title>De novo transcriptome assembly of four potential Pierce s Disease insect vectors from Arizona vineyards.</title>
        <authorList>
            <person name="Tassone E.E."/>
        </authorList>
    </citation>
    <scope>NUCLEOTIDE SEQUENCE</scope>
</reference>
<proteinExistence type="inferred from homology"/>
<gene>
    <name evidence="12" type="ORF">g.15527</name>
    <name evidence="13" type="ORF">g.15528</name>
</gene>
<name>A0A1B6CA99_9HEMI</name>
<dbReference type="PANTHER" id="PTHR21231">
    <property type="entry name" value="XPA-BINDING PROTEIN 1-RELATED"/>
    <property type="match status" value="1"/>
</dbReference>
<organism evidence="12">
    <name type="scientific">Clastoptera arizonana</name>
    <name type="common">Arizona spittle bug</name>
    <dbReference type="NCBI Taxonomy" id="38151"/>
    <lineage>
        <taxon>Eukaryota</taxon>
        <taxon>Metazoa</taxon>
        <taxon>Ecdysozoa</taxon>
        <taxon>Arthropoda</taxon>
        <taxon>Hexapoda</taxon>
        <taxon>Insecta</taxon>
        <taxon>Pterygota</taxon>
        <taxon>Neoptera</taxon>
        <taxon>Paraneoptera</taxon>
        <taxon>Hemiptera</taxon>
        <taxon>Auchenorrhyncha</taxon>
        <taxon>Cercopoidea</taxon>
        <taxon>Clastopteridae</taxon>
        <taxon>Clastoptera</taxon>
    </lineage>
</organism>
<evidence type="ECO:0000256" key="2">
    <source>
        <dbReference type="ARBA" id="ARBA00022490"/>
    </source>
</evidence>
<keyword evidence="2 9" id="KW-0963">Cytoplasm</keyword>
<dbReference type="GO" id="GO:0005737">
    <property type="term" value="C:cytoplasm"/>
    <property type="evidence" value="ECO:0007669"/>
    <property type="project" value="UniProtKB-SubCell"/>
</dbReference>
<dbReference type="AlphaFoldDB" id="A0A1B6CA99"/>
<dbReference type="EMBL" id="GEDC01026944">
    <property type="protein sequence ID" value="JAS10354.1"/>
    <property type="molecule type" value="Transcribed_RNA"/>
</dbReference>
<dbReference type="EC" id="3.6.5.-" evidence="9"/>
<keyword evidence="4 9" id="KW-0378">Hydrolase</keyword>
<dbReference type="InterPro" id="IPR004130">
    <property type="entry name" value="Gpn"/>
</dbReference>
<evidence type="ECO:0000313" key="13">
    <source>
        <dbReference type="EMBL" id="JAS25411.1"/>
    </source>
</evidence>
<dbReference type="PRINTS" id="PR00449">
    <property type="entry name" value="RASTRNSFRMNG"/>
</dbReference>
<dbReference type="GO" id="GO:0003924">
    <property type="term" value="F:GTPase activity"/>
    <property type="evidence" value="ECO:0007669"/>
    <property type="project" value="InterPro"/>
</dbReference>
<dbReference type="CDD" id="cd17870">
    <property type="entry name" value="GPN1"/>
    <property type="match status" value="1"/>
</dbReference>
<comment type="subcellular location">
    <subcellularLocation>
        <location evidence="9">Cytoplasm</location>
    </subcellularLocation>
    <subcellularLocation>
        <location evidence="9">Nucleus</location>
    </subcellularLocation>
</comment>
<evidence type="ECO:0000256" key="5">
    <source>
        <dbReference type="ARBA" id="ARBA00023054"/>
    </source>
</evidence>
<dbReference type="Gene3D" id="3.40.50.300">
    <property type="entry name" value="P-loop containing nucleotide triphosphate hydrolases"/>
    <property type="match status" value="1"/>
</dbReference>
<comment type="similarity">
    <text evidence="1 9">Belongs to the GPN-loop GTPase family.</text>
</comment>
<dbReference type="EMBL" id="GEDC01011887">
    <property type="protein sequence ID" value="JAS25411.1"/>
    <property type="molecule type" value="Transcribed_RNA"/>
</dbReference>
<dbReference type="SUPFAM" id="SSF52540">
    <property type="entry name" value="P-loop containing nucleoside triphosphate hydrolases"/>
    <property type="match status" value="1"/>
</dbReference>
<dbReference type="GO" id="GO:0005634">
    <property type="term" value="C:nucleus"/>
    <property type="evidence" value="ECO:0007669"/>
    <property type="project" value="UniProtKB-SubCell"/>
</dbReference>
<evidence type="ECO:0000256" key="9">
    <source>
        <dbReference type="RuleBase" id="RU365059"/>
    </source>
</evidence>
<keyword evidence="6 9" id="KW-0342">GTP-binding</keyword>
<evidence type="ECO:0000256" key="11">
    <source>
        <dbReference type="SAM" id="MobiDB-lite"/>
    </source>
</evidence>
<keyword evidence="7" id="KW-0539">Nucleus</keyword>
<dbReference type="PANTHER" id="PTHR21231:SF8">
    <property type="entry name" value="GPN-LOOP GTPASE 1"/>
    <property type="match status" value="1"/>
</dbReference>
<evidence type="ECO:0000256" key="10">
    <source>
        <dbReference type="SAM" id="Coils"/>
    </source>
</evidence>
<evidence type="ECO:0000313" key="12">
    <source>
        <dbReference type="EMBL" id="JAS10354.1"/>
    </source>
</evidence>
<keyword evidence="3 9" id="KW-0547">Nucleotide-binding</keyword>
<evidence type="ECO:0000256" key="8">
    <source>
        <dbReference type="ARBA" id="ARBA00055682"/>
    </source>
</evidence>
<dbReference type="FunFam" id="3.40.50.300:FF:000888">
    <property type="entry name" value="GPN-loop GTPase 1"/>
    <property type="match status" value="1"/>
</dbReference>
<keyword evidence="5 10" id="KW-0175">Coiled coil</keyword>